<sequence>MLVIASIQSQNEGGPRGGAAHETTGSTAQNQRGNRSQGDAKHPSSNSSQQQAAMGKAPARPPTTEGSGSKEELEYELSTGSARPLQPPRVSPLSPPPAPQMATDLAQENAELRRQLAELTRYILQQQSVTPNLPLLSTEPQTQPFTQVRVAQQERSTPPPAHVPTPFQNKFINPQRLYRQRFSKMTPEIKPLSDGENPTFQQWRASIQDRLILNADHFPTERARMAEVWGYTRGLARDIIEPQYVDDSGSNTFSDAEAIINLLGECFV</sequence>
<feature type="compositionally biased region" description="Polar residues" evidence="1">
    <location>
        <begin position="1"/>
        <end position="12"/>
    </location>
</feature>
<feature type="region of interest" description="Disordered" evidence="1">
    <location>
        <begin position="1"/>
        <end position="101"/>
    </location>
</feature>
<gene>
    <name evidence="2" type="ORF">DM02DRAFT_620508</name>
</gene>
<accession>A0A2V1D0E4</accession>
<dbReference type="Proteomes" id="UP000244855">
    <property type="component" value="Unassembled WGS sequence"/>
</dbReference>
<keyword evidence="3" id="KW-1185">Reference proteome</keyword>
<protein>
    <submittedName>
        <fullName evidence="2">Uncharacterized protein</fullName>
    </submittedName>
</protein>
<organism evidence="2 3">
    <name type="scientific">Periconia macrospinosa</name>
    <dbReference type="NCBI Taxonomy" id="97972"/>
    <lineage>
        <taxon>Eukaryota</taxon>
        <taxon>Fungi</taxon>
        <taxon>Dikarya</taxon>
        <taxon>Ascomycota</taxon>
        <taxon>Pezizomycotina</taxon>
        <taxon>Dothideomycetes</taxon>
        <taxon>Pleosporomycetidae</taxon>
        <taxon>Pleosporales</taxon>
        <taxon>Massarineae</taxon>
        <taxon>Periconiaceae</taxon>
        <taxon>Periconia</taxon>
    </lineage>
</organism>
<dbReference type="AlphaFoldDB" id="A0A2V1D0E4"/>
<reference evidence="2 3" key="1">
    <citation type="journal article" date="2018" name="Sci. Rep.">
        <title>Comparative genomics provides insights into the lifestyle and reveals functional heterogeneity of dark septate endophytic fungi.</title>
        <authorList>
            <person name="Knapp D.G."/>
            <person name="Nemeth J.B."/>
            <person name="Barry K."/>
            <person name="Hainaut M."/>
            <person name="Henrissat B."/>
            <person name="Johnson J."/>
            <person name="Kuo A."/>
            <person name="Lim J.H.P."/>
            <person name="Lipzen A."/>
            <person name="Nolan M."/>
            <person name="Ohm R.A."/>
            <person name="Tamas L."/>
            <person name="Grigoriev I.V."/>
            <person name="Spatafora J.W."/>
            <person name="Nagy L.G."/>
            <person name="Kovacs G.M."/>
        </authorList>
    </citation>
    <scope>NUCLEOTIDE SEQUENCE [LARGE SCALE GENOMIC DNA]</scope>
    <source>
        <strain evidence="2 3">DSE2036</strain>
    </source>
</reference>
<proteinExistence type="predicted"/>
<dbReference type="EMBL" id="KZ805856">
    <property type="protein sequence ID" value="PVH91486.1"/>
    <property type="molecule type" value="Genomic_DNA"/>
</dbReference>
<dbReference type="OrthoDB" id="3800383at2759"/>
<name>A0A2V1D0E4_9PLEO</name>
<feature type="compositionally biased region" description="Polar residues" evidence="1">
    <location>
        <begin position="23"/>
        <end position="52"/>
    </location>
</feature>
<evidence type="ECO:0000313" key="2">
    <source>
        <dbReference type="EMBL" id="PVH91486.1"/>
    </source>
</evidence>
<evidence type="ECO:0000256" key="1">
    <source>
        <dbReference type="SAM" id="MobiDB-lite"/>
    </source>
</evidence>
<evidence type="ECO:0000313" key="3">
    <source>
        <dbReference type="Proteomes" id="UP000244855"/>
    </source>
</evidence>
<feature type="compositionally biased region" description="Pro residues" evidence="1">
    <location>
        <begin position="85"/>
        <end position="99"/>
    </location>
</feature>